<dbReference type="Pfam" id="PF01417">
    <property type="entry name" value="ENTH"/>
    <property type="match status" value="1"/>
</dbReference>
<sequence>MDRLESLGNQLSQITMYDIKSMYNQAKNMVLNVPEMEAKVREATNDDAWGASSTLMQEIAQGTFNFQHFNEIMPCIYSRFMEKEATQWRQIYKALQLLEYLIKHGSERVIDDARSHISMIKMLRNFHYIDDKAKDQGINVRNRAKEIAELLSDVEKIRSERRKAKTNRNKYTGTGSDGLSFSSGGGRYGGFGSESLGYGGGGGGGESGGGSGGGGGSSYDREYGSRGGGSSGYGGGGSSRERQYDEYDAGDWEDAPRRSTTTTPSRSASMNTTTSRATTAPAPAPPAPPAPKAPAPAVNLLDFDDDEPIPAPSAAAVAPALTQSSTAAASFDDDFGEFSSASVVSAPAPQVPAAAPVPTAPKSAGLFDMLDSTPAAPAPANTFSPVQAKPIFGGPAPSFGATQSPTTMSFGSTSQPMSPAGFGGTASRPAMQPTMSSGPNYFASAPVMSPTASTPGSQIKAPGVTSTAGGNASKSSANFDDLWNMSLGSSSTAKPVANTSASTGKSIKDLEREKAQAKIWGGGGQVSNTSGFGNFSSGSGGAASGGGGDLLF</sequence>
<feature type="compositionally biased region" description="Gly residues" evidence="1">
    <location>
        <begin position="225"/>
        <end position="238"/>
    </location>
</feature>
<evidence type="ECO:0000256" key="1">
    <source>
        <dbReference type="SAM" id="MobiDB-lite"/>
    </source>
</evidence>
<dbReference type="GO" id="GO:0030276">
    <property type="term" value="F:clathrin binding"/>
    <property type="evidence" value="ECO:0007669"/>
    <property type="project" value="TreeGrafter"/>
</dbReference>
<dbReference type="Proteomes" id="UP000650582">
    <property type="component" value="Unassembled WGS sequence"/>
</dbReference>
<dbReference type="PROSITE" id="PS50942">
    <property type="entry name" value="ENTH"/>
    <property type="match status" value="1"/>
</dbReference>
<dbReference type="GO" id="GO:0005768">
    <property type="term" value="C:endosome"/>
    <property type="evidence" value="ECO:0007669"/>
    <property type="project" value="TreeGrafter"/>
</dbReference>
<dbReference type="GO" id="GO:0005829">
    <property type="term" value="C:cytosol"/>
    <property type="evidence" value="ECO:0007669"/>
    <property type="project" value="GOC"/>
</dbReference>
<name>A0A8H7LNY9_9AGAM</name>
<feature type="compositionally biased region" description="Gly residues" evidence="1">
    <location>
        <begin position="538"/>
        <end position="552"/>
    </location>
</feature>
<feature type="region of interest" description="Disordered" evidence="1">
    <location>
        <begin position="161"/>
        <end position="183"/>
    </location>
</feature>
<dbReference type="FunFam" id="1.25.40.90:FF:000006">
    <property type="entry name" value="Clathrin interactor 1"/>
    <property type="match status" value="1"/>
</dbReference>
<evidence type="ECO:0000313" key="4">
    <source>
        <dbReference type="Proteomes" id="UP000650582"/>
    </source>
</evidence>
<protein>
    <submittedName>
        <fullName evidence="3">ENTH protein</fullName>
    </submittedName>
</protein>
<feature type="compositionally biased region" description="Low complexity" evidence="1">
    <location>
        <begin position="258"/>
        <end position="269"/>
    </location>
</feature>
<dbReference type="SMART" id="SM00273">
    <property type="entry name" value="ENTH"/>
    <property type="match status" value="1"/>
</dbReference>
<dbReference type="GO" id="GO:0006895">
    <property type="term" value="P:Golgi to endosome transport"/>
    <property type="evidence" value="ECO:0007669"/>
    <property type="project" value="TreeGrafter"/>
</dbReference>
<feature type="region of interest" description="Disordered" evidence="1">
    <location>
        <begin position="396"/>
        <end position="472"/>
    </location>
</feature>
<evidence type="ECO:0000259" key="2">
    <source>
        <dbReference type="PROSITE" id="PS50942"/>
    </source>
</evidence>
<dbReference type="PANTHER" id="PTHR12276">
    <property type="entry name" value="EPSIN/ENT-RELATED"/>
    <property type="match status" value="1"/>
</dbReference>
<accession>A0A8H7LNY9</accession>
<feature type="compositionally biased region" description="Gly residues" evidence="1">
    <location>
        <begin position="199"/>
        <end position="217"/>
    </location>
</feature>
<gene>
    <name evidence="3" type="ORF">RHS04_00698</name>
</gene>
<feature type="compositionally biased region" description="Polar residues" evidence="1">
    <location>
        <begin position="400"/>
        <end position="417"/>
    </location>
</feature>
<dbReference type="GO" id="GO:0030125">
    <property type="term" value="C:clathrin vesicle coat"/>
    <property type="evidence" value="ECO:0007669"/>
    <property type="project" value="TreeGrafter"/>
</dbReference>
<dbReference type="AlphaFoldDB" id="A0A8H7LNY9"/>
<evidence type="ECO:0000313" key="3">
    <source>
        <dbReference type="EMBL" id="KAF8685637.1"/>
    </source>
</evidence>
<feature type="compositionally biased region" description="Low complexity" evidence="1">
    <location>
        <begin position="173"/>
        <end position="182"/>
    </location>
</feature>
<feature type="domain" description="ENTH" evidence="2">
    <location>
        <begin position="28"/>
        <end position="161"/>
    </location>
</feature>
<feature type="compositionally biased region" description="Low complexity" evidence="1">
    <location>
        <begin position="527"/>
        <end position="537"/>
    </location>
</feature>
<dbReference type="GO" id="GO:0006897">
    <property type="term" value="P:endocytosis"/>
    <property type="evidence" value="ECO:0007669"/>
    <property type="project" value="TreeGrafter"/>
</dbReference>
<reference evidence="3" key="1">
    <citation type="submission" date="2020-09" db="EMBL/GenBank/DDBJ databases">
        <title>Comparative genome analyses of four rice-infecting Rhizoctonia solani isolates reveal extensive enrichment of homogalacturonan modification genes.</title>
        <authorList>
            <person name="Lee D.-Y."/>
            <person name="Jeon J."/>
            <person name="Kim K.-T."/>
            <person name="Cheong K."/>
            <person name="Song H."/>
            <person name="Choi G."/>
            <person name="Ko J."/>
            <person name="Opiyo S.O."/>
            <person name="Zuo S."/>
            <person name="Madhav S."/>
            <person name="Lee Y.-H."/>
            <person name="Wang G.-L."/>
        </authorList>
    </citation>
    <scope>NUCLEOTIDE SEQUENCE</scope>
    <source>
        <strain evidence="3">AG1-IA YN-7</strain>
    </source>
</reference>
<feature type="compositionally biased region" description="Pro residues" evidence="1">
    <location>
        <begin position="282"/>
        <end position="294"/>
    </location>
</feature>
<dbReference type="SUPFAM" id="SSF48464">
    <property type="entry name" value="ENTH/VHS domain"/>
    <property type="match status" value="1"/>
</dbReference>
<dbReference type="CDD" id="cd16992">
    <property type="entry name" value="ENTH_Ent3"/>
    <property type="match status" value="1"/>
</dbReference>
<dbReference type="GO" id="GO:0005886">
    <property type="term" value="C:plasma membrane"/>
    <property type="evidence" value="ECO:0007669"/>
    <property type="project" value="TreeGrafter"/>
</dbReference>
<dbReference type="PANTHER" id="PTHR12276:SF45">
    <property type="entry name" value="CLATHRIN INTERACTOR 1"/>
    <property type="match status" value="1"/>
</dbReference>
<dbReference type="InterPro" id="IPR013809">
    <property type="entry name" value="ENTH"/>
</dbReference>
<feature type="region of interest" description="Disordered" evidence="1">
    <location>
        <begin position="199"/>
        <end position="296"/>
    </location>
</feature>
<dbReference type="Gene3D" id="1.25.40.90">
    <property type="match status" value="1"/>
</dbReference>
<comment type="caution">
    <text evidence="3">The sequence shown here is derived from an EMBL/GenBank/DDBJ whole genome shotgun (WGS) entry which is preliminary data.</text>
</comment>
<feature type="region of interest" description="Disordered" evidence="1">
    <location>
        <begin position="517"/>
        <end position="552"/>
    </location>
</feature>
<dbReference type="EMBL" id="JACYCC010000021">
    <property type="protein sequence ID" value="KAF8685637.1"/>
    <property type="molecule type" value="Genomic_DNA"/>
</dbReference>
<proteinExistence type="predicted"/>
<organism evidence="3 4">
    <name type="scientific">Rhizoctonia solani</name>
    <dbReference type="NCBI Taxonomy" id="456999"/>
    <lineage>
        <taxon>Eukaryota</taxon>
        <taxon>Fungi</taxon>
        <taxon>Dikarya</taxon>
        <taxon>Basidiomycota</taxon>
        <taxon>Agaricomycotina</taxon>
        <taxon>Agaricomycetes</taxon>
        <taxon>Cantharellales</taxon>
        <taxon>Ceratobasidiaceae</taxon>
        <taxon>Rhizoctonia</taxon>
    </lineage>
</organism>
<dbReference type="InterPro" id="IPR008942">
    <property type="entry name" value="ENTH_VHS"/>
</dbReference>
<dbReference type="GO" id="GO:0005543">
    <property type="term" value="F:phospholipid binding"/>
    <property type="evidence" value="ECO:0007669"/>
    <property type="project" value="TreeGrafter"/>
</dbReference>